<proteinExistence type="inferred from homology"/>
<dbReference type="InterPro" id="IPR027356">
    <property type="entry name" value="NPH3_dom"/>
</dbReference>
<dbReference type="GO" id="GO:0016020">
    <property type="term" value="C:membrane"/>
    <property type="evidence" value="ECO:0007669"/>
    <property type="project" value="UniProtKB-ARBA"/>
</dbReference>
<dbReference type="Proteomes" id="UP001634393">
    <property type="component" value="Unassembled WGS sequence"/>
</dbReference>
<keyword evidence="3" id="KW-0833">Ubl conjugation pathway</keyword>
<dbReference type="GO" id="GO:0009958">
    <property type="term" value="P:positive gravitropism"/>
    <property type="evidence" value="ECO:0007669"/>
    <property type="project" value="UniProtKB-ARBA"/>
</dbReference>
<dbReference type="PROSITE" id="PS51649">
    <property type="entry name" value="NPH3"/>
    <property type="match status" value="1"/>
</dbReference>
<dbReference type="InterPro" id="IPR000210">
    <property type="entry name" value="BTB/POZ_dom"/>
</dbReference>
<evidence type="ECO:0000259" key="7">
    <source>
        <dbReference type="PROSITE" id="PS51649"/>
    </source>
</evidence>
<reference evidence="8 9" key="1">
    <citation type="submission" date="2024-12" db="EMBL/GenBank/DDBJ databases">
        <title>The unique morphological basis and parallel evolutionary history of personate flowers in Penstemon.</title>
        <authorList>
            <person name="Depatie T.H."/>
            <person name="Wessinger C.A."/>
        </authorList>
    </citation>
    <scope>NUCLEOTIDE SEQUENCE [LARGE SCALE GENOMIC DNA]</scope>
    <source>
        <strain evidence="8">WTNN_2</strain>
        <tissue evidence="8">Leaf</tissue>
    </source>
</reference>
<dbReference type="EMBL" id="JBJXBP010000008">
    <property type="protein sequence ID" value="KAL3814306.1"/>
    <property type="molecule type" value="Genomic_DNA"/>
</dbReference>
<feature type="region of interest" description="Disordered" evidence="5">
    <location>
        <begin position="575"/>
        <end position="613"/>
    </location>
</feature>
<dbReference type="CDD" id="cd18312">
    <property type="entry name" value="BTB_POZ_NPY3-like"/>
    <property type="match status" value="1"/>
</dbReference>
<dbReference type="InterPro" id="IPR011333">
    <property type="entry name" value="SKP1/BTB/POZ_sf"/>
</dbReference>
<dbReference type="Pfam" id="PF00651">
    <property type="entry name" value="BTB"/>
    <property type="match status" value="1"/>
</dbReference>
<dbReference type="Pfam" id="PF03000">
    <property type="entry name" value="NPH3"/>
    <property type="match status" value="1"/>
</dbReference>
<evidence type="ECO:0000256" key="4">
    <source>
        <dbReference type="PROSITE-ProRule" id="PRU00982"/>
    </source>
</evidence>
<evidence type="ECO:0000259" key="6">
    <source>
        <dbReference type="PROSITE" id="PS50097"/>
    </source>
</evidence>
<evidence type="ECO:0000256" key="1">
    <source>
        <dbReference type="ARBA" id="ARBA00004906"/>
    </source>
</evidence>
<evidence type="ECO:0000313" key="8">
    <source>
        <dbReference type="EMBL" id="KAL3814306.1"/>
    </source>
</evidence>
<feature type="compositionally biased region" description="Basic residues" evidence="5">
    <location>
        <begin position="604"/>
        <end position="613"/>
    </location>
</feature>
<feature type="compositionally biased region" description="Low complexity" evidence="5">
    <location>
        <begin position="581"/>
        <end position="591"/>
    </location>
</feature>
<dbReference type="SUPFAM" id="SSF54695">
    <property type="entry name" value="POZ domain"/>
    <property type="match status" value="1"/>
</dbReference>
<evidence type="ECO:0000256" key="3">
    <source>
        <dbReference type="ARBA" id="ARBA00022786"/>
    </source>
</evidence>
<dbReference type="AlphaFoldDB" id="A0ABD3RR90"/>
<dbReference type="FunFam" id="3.30.710.10:FF:000173">
    <property type="entry name" value="BTB/POZ domain-containing protein NPY2"/>
    <property type="match status" value="1"/>
</dbReference>
<evidence type="ECO:0000256" key="5">
    <source>
        <dbReference type="SAM" id="MobiDB-lite"/>
    </source>
</evidence>
<feature type="domain" description="NPH3" evidence="7">
    <location>
        <begin position="209"/>
        <end position="477"/>
    </location>
</feature>
<protein>
    <submittedName>
        <fullName evidence="8">Uncharacterized protein</fullName>
    </submittedName>
</protein>
<gene>
    <name evidence="8" type="ORF">ACJIZ3_015574</name>
</gene>
<organism evidence="8 9">
    <name type="scientific">Penstemon smallii</name>
    <dbReference type="NCBI Taxonomy" id="265156"/>
    <lineage>
        <taxon>Eukaryota</taxon>
        <taxon>Viridiplantae</taxon>
        <taxon>Streptophyta</taxon>
        <taxon>Embryophyta</taxon>
        <taxon>Tracheophyta</taxon>
        <taxon>Spermatophyta</taxon>
        <taxon>Magnoliopsida</taxon>
        <taxon>eudicotyledons</taxon>
        <taxon>Gunneridae</taxon>
        <taxon>Pentapetalae</taxon>
        <taxon>asterids</taxon>
        <taxon>lamiids</taxon>
        <taxon>Lamiales</taxon>
        <taxon>Plantaginaceae</taxon>
        <taxon>Cheloneae</taxon>
        <taxon>Penstemon</taxon>
    </lineage>
</organism>
<dbReference type="PANTHER" id="PTHR32370">
    <property type="entry name" value="OS12G0117600 PROTEIN"/>
    <property type="match status" value="1"/>
</dbReference>
<name>A0ABD3RR90_9LAMI</name>
<keyword evidence="9" id="KW-1185">Reference proteome</keyword>
<dbReference type="PROSITE" id="PS50097">
    <property type="entry name" value="BTB"/>
    <property type="match status" value="1"/>
</dbReference>
<sequence>MKFMKLGSKPDSFQTDGNNIRYVASELASDIVVHVGDVKFYLHKFPLLSKSTHLQKLVSSASEGNRDEVQIHDIPGGSSAFEICAKFCYGMTVTLNAYNIVAARCAAEYLEMHETIEKGNLIYKVDVFLTSSLFRSWKDSILVLQTTKSLLPLSEDLKLISHCIDAIASKASVNVSKVDWSYSYNRKKISEENGIDQWNGVRTRIVPNDWWVEDLSELEIDLYKRVIVAIKNKGIISNEVIGEALKAYAYRKLPGSAKGSILDTIVWLLPAEKGTVSCSFLLKLLKAAISADSGETVKMVLVKRIGQQLEEASVNDLLLRTRDGEETMYDVITVQKILEEFTTKDQNMEIESENDGEIQEVVKRVPGILSEASKLMVAKLVDGYLAEVAKDPNLPLSLFISTAEMVSSFSRPAHDGLYRAIDTYLKAHPGISKSERKKICRLMDCKKLSADACMHAVQNERLPLRIVVQVLFFEQVRAAASSGSSTPDLPKAINDLNSASYGSSRSATTNNDEDWDAVASAEELRALRGELAALRLGNGVVNERNGAGSDKAALGKMKGLIISRKIFSKIWSSKGMQAENSGSDSSESLGSTNQDEAATAKCTPMRKGRHSVS</sequence>
<evidence type="ECO:0000313" key="9">
    <source>
        <dbReference type="Proteomes" id="UP001634393"/>
    </source>
</evidence>
<comment type="similarity">
    <text evidence="4">Belongs to the NPH3 family.</text>
</comment>
<evidence type="ECO:0000256" key="2">
    <source>
        <dbReference type="ARBA" id="ARBA00022553"/>
    </source>
</evidence>
<feature type="domain" description="BTB" evidence="6">
    <location>
        <begin position="29"/>
        <end position="97"/>
    </location>
</feature>
<keyword evidence="2" id="KW-0597">Phosphoprotein</keyword>
<dbReference type="GO" id="GO:0005829">
    <property type="term" value="C:cytosol"/>
    <property type="evidence" value="ECO:0007669"/>
    <property type="project" value="UniProtKB-ARBA"/>
</dbReference>
<dbReference type="InterPro" id="IPR043454">
    <property type="entry name" value="NPH3/RPT2-like"/>
</dbReference>
<comment type="pathway">
    <text evidence="1">Protein modification; protein ubiquitination.</text>
</comment>
<comment type="caution">
    <text evidence="8">The sequence shown here is derived from an EMBL/GenBank/DDBJ whole genome shotgun (WGS) entry which is preliminary data.</text>
</comment>
<dbReference type="Gene3D" id="3.30.710.10">
    <property type="entry name" value="Potassium Channel Kv1.1, Chain A"/>
    <property type="match status" value="1"/>
</dbReference>
<accession>A0ABD3RR90</accession>